<sequence>MGHTPEELLALATKNPELDQILKNSPPIPQLDPDIDVPKLRAAILVRKRHLASASPVSTAEVSYLEEDRQIPVRDGSSITVRIHKPKVLPEDGCPIFVVYHGGGFVLGDLDDEAILCRNFTQLGGIAVNVGYRLAPEHPFPVPIEDAFDALKWTSANFKELGGNPEKGFLVGGISAVGNFGAIVALLYRDEKLSPPLTGSYLSIPACMTAETVPEKYKAVFLSREQNANTPILNKSAMKLFGRHYNSDKSSKLANSINFKSHAGLPPTYFQICGMDPLRDDALIYEEILREENGVKTLVDLYPGLPHGFWSLWTQAGFTKKFREDCVKGMKWLLEQSN</sequence>
<proteinExistence type="predicted"/>
<protein>
    <submittedName>
        <fullName evidence="3">Alpha/beta-hydrolase</fullName>
    </submittedName>
</protein>
<accession>A0A2J6QMY7</accession>
<keyword evidence="1 3" id="KW-0378">Hydrolase</keyword>
<evidence type="ECO:0000256" key="1">
    <source>
        <dbReference type="ARBA" id="ARBA00022801"/>
    </source>
</evidence>
<gene>
    <name evidence="3" type="ORF">NA56DRAFT_640430</name>
</gene>
<dbReference type="InterPro" id="IPR029058">
    <property type="entry name" value="AB_hydrolase_fold"/>
</dbReference>
<dbReference type="GO" id="GO:0016787">
    <property type="term" value="F:hydrolase activity"/>
    <property type="evidence" value="ECO:0007669"/>
    <property type="project" value="UniProtKB-KW"/>
</dbReference>
<dbReference type="Gene3D" id="3.40.50.1820">
    <property type="entry name" value="alpha/beta hydrolase"/>
    <property type="match status" value="1"/>
</dbReference>
<name>A0A2J6QMY7_9HELO</name>
<reference evidence="3 4" key="1">
    <citation type="submission" date="2016-05" db="EMBL/GenBank/DDBJ databases">
        <title>A degradative enzymes factory behind the ericoid mycorrhizal symbiosis.</title>
        <authorList>
            <consortium name="DOE Joint Genome Institute"/>
            <person name="Martino E."/>
            <person name="Morin E."/>
            <person name="Grelet G."/>
            <person name="Kuo A."/>
            <person name="Kohler A."/>
            <person name="Daghino S."/>
            <person name="Barry K."/>
            <person name="Choi C."/>
            <person name="Cichocki N."/>
            <person name="Clum A."/>
            <person name="Copeland A."/>
            <person name="Hainaut M."/>
            <person name="Haridas S."/>
            <person name="Labutti K."/>
            <person name="Lindquist E."/>
            <person name="Lipzen A."/>
            <person name="Khouja H.-R."/>
            <person name="Murat C."/>
            <person name="Ohm R."/>
            <person name="Olson A."/>
            <person name="Spatafora J."/>
            <person name="Veneault-Fourrey C."/>
            <person name="Henrissat B."/>
            <person name="Grigoriev I."/>
            <person name="Martin F."/>
            <person name="Perotto S."/>
        </authorList>
    </citation>
    <scope>NUCLEOTIDE SEQUENCE [LARGE SCALE GENOMIC DNA]</scope>
    <source>
        <strain evidence="3 4">UAMH 7357</strain>
    </source>
</reference>
<dbReference type="PANTHER" id="PTHR48081:SF8">
    <property type="entry name" value="ALPHA_BETA HYDROLASE FOLD-3 DOMAIN-CONTAINING PROTEIN-RELATED"/>
    <property type="match status" value="1"/>
</dbReference>
<dbReference type="Pfam" id="PF07859">
    <property type="entry name" value="Abhydrolase_3"/>
    <property type="match status" value="1"/>
</dbReference>
<dbReference type="PANTHER" id="PTHR48081">
    <property type="entry name" value="AB HYDROLASE SUPERFAMILY PROTEIN C4A8.06C"/>
    <property type="match status" value="1"/>
</dbReference>
<dbReference type="InterPro" id="IPR013094">
    <property type="entry name" value="AB_hydrolase_3"/>
</dbReference>
<dbReference type="OrthoDB" id="408631at2759"/>
<dbReference type="InterPro" id="IPR050300">
    <property type="entry name" value="GDXG_lipolytic_enzyme"/>
</dbReference>
<feature type="domain" description="Alpha/beta hydrolase fold-3" evidence="2">
    <location>
        <begin position="98"/>
        <end position="310"/>
    </location>
</feature>
<dbReference type="AlphaFoldDB" id="A0A2J6QMY7"/>
<evidence type="ECO:0000259" key="2">
    <source>
        <dbReference type="Pfam" id="PF07859"/>
    </source>
</evidence>
<dbReference type="STRING" id="1745343.A0A2J6QMY7"/>
<dbReference type="SUPFAM" id="SSF53474">
    <property type="entry name" value="alpha/beta-Hydrolases"/>
    <property type="match status" value="1"/>
</dbReference>
<organism evidence="3 4">
    <name type="scientific">Hyaloscypha hepaticicola</name>
    <dbReference type="NCBI Taxonomy" id="2082293"/>
    <lineage>
        <taxon>Eukaryota</taxon>
        <taxon>Fungi</taxon>
        <taxon>Dikarya</taxon>
        <taxon>Ascomycota</taxon>
        <taxon>Pezizomycotina</taxon>
        <taxon>Leotiomycetes</taxon>
        <taxon>Helotiales</taxon>
        <taxon>Hyaloscyphaceae</taxon>
        <taxon>Hyaloscypha</taxon>
    </lineage>
</organism>
<dbReference type="Proteomes" id="UP000235672">
    <property type="component" value="Unassembled WGS sequence"/>
</dbReference>
<evidence type="ECO:0000313" key="3">
    <source>
        <dbReference type="EMBL" id="PMD27633.1"/>
    </source>
</evidence>
<dbReference type="EMBL" id="KZ613465">
    <property type="protein sequence ID" value="PMD27633.1"/>
    <property type="molecule type" value="Genomic_DNA"/>
</dbReference>
<keyword evidence="4" id="KW-1185">Reference proteome</keyword>
<evidence type="ECO:0000313" key="4">
    <source>
        <dbReference type="Proteomes" id="UP000235672"/>
    </source>
</evidence>